<evidence type="ECO:0000256" key="3">
    <source>
        <dbReference type="ARBA" id="ARBA00022519"/>
    </source>
</evidence>
<evidence type="ECO:0000256" key="1">
    <source>
        <dbReference type="ARBA" id="ARBA00005289"/>
    </source>
</evidence>
<evidence type="ECO:0000313" key="9">
    <source>
        <dbReference type="EMBL" id="VAW84790.1"/>
    </source>
</evidence>
<keyword evidence="4" id="KW-0479">Metal-binding</keyword>
<keyword evidence="5 9" id="KW-0378">Hydrolase</keyword>
<dbReference type="InterPro" id="IPR006240">
    <property type="entry name" value="CysQ"/>
</dbReference>
<accession>A0A3B0Z732</accession>
<dbReference type="InterPro" id="IPR020583">
    <property type="entry name" value="Inositol_monoP_metal-BS"/>
</dbReference>
<dbReference type="SUPFAM" id="SSF56655">
    <property type="entry name" value="Carbohydrate phosphatase"/>
    <property type="match status" value="1"/>
</dbReference>
<evidence type="ECO:0000256" key="5">
    <source>
        <dbReference type="ARBA" id="ARBA00022801"/>
    </source>
</evidence>
<dbReference type="NCBIfam" id="TIGR01331">
    <property type="entry name" value="bisphos_cysQ"/>
    <property type="match status" value="1"/>
</dbReference>
<dbReference type="PROSITE" id="PS00630">
    <property type="entry name" value="IMP_2"/>
    <property type="match status" value="1"/>
</dbReference>
<dbReference type="GO" id="GO:0000103">
    <property type="term" value="P:sulfate assimilation"/>
    <property type="evidence" value="ECO:0007669"/>
    <property type="project" value="TreeGrafter"/>
</dbReference>
<dbReference type="PRINTS" id="PR00377">
    <property type="entry name" value="IMPHPHTASES"/>
</dbReference>
<proteinExistence type="inferred from homology"/>
<protein>
    <recommendedName>
        <fullName evidence="8">3'-phosphoadenosine 5'-phosphate phosphatase</fullName>
    </recommendedName>
</protein>
<dbReference type="EMBL" id="UOFO01000052">
    <property type="protein sequence ID" value="VAW84790.1"/>
    <property type="molecule type" value="Genomic_DNA"/>
</dbReference>
<dbReference type="PANTHER" id="PTHR43028:SF5">
    <property type="entry name" value="3'(2'),5'-BISPHOSPHATE NUCLEOTIDASE 1"/>
    <property type="match status" value="1"/>
</dbReference>
<gene>
    <name evidence="9" type="ORF">MNBD_GAMMA16-1356</name>
</gene>
<dbReference type="InterPro" id="IPR050725">
    <property type="entry name" value="CysQ/Inositol_MonoPase"/>
</dbReference>
<sequence length="269" mass="29933">MEKYLKLLAPVLRIAEQAAVAISDIYHKEYSIIKKIDHSPLTDADLASHQIIEEGLLALTPELPLISEEGTEPPFDERQQWQSYWLVDPLDGTREFINKTDEFVINIALINNNKPVLGVIHVPVTGVVYYAVQGYGAFKKNKGKEPEKIRSKVWDGGKIRIVASSRASNIHYQNLKKCLNDSETIIMGAALKSCLVAEGAADLYVRYGETSEWDTAAAQIIVDESGGALMALDGLPLQYNRTSSLLNESFIVVGDRHHDWLSLIPCDKI</sequence>
<dbReference type="Gene3D" id="3.30.540.10">
    <property type="entry name" value="Fructose-1,6-Bisphosphatase, subunit A, domain 1"/>
    <property type="match status" value="1"/>
</dbReference>
<dbReference type="CDD" id="cd01638">
    <property type="entry name" value="CysQ"/>
    <property type="match status" value="1"/>
</dbReference>
<name>A0A3B0Z732_9ZZZZ</name>
<keyword evidence="2" id="KW-1003">Cell membrane</keyword>
<dbReference type="InterPro" id="IPR020550">
    <property type="entry name" value="Inositol_monophosphatase_CS"/>
</dbReference>
<reference evidence="9" key="1">
    <citation type="submission" date="2018-06" db="EMBL/GenBank/DDBJ databases">
        <authorList>
            <person name="Zhirakovskaya E."/>
        </authorList>
    </citation>
    <scope>NUCLEOTIDE SEQUENCE</scope>
</reference>
<dbReference type="GO" id="GO:0008441">
    <property type="term" value="F:3'(2'),5'-bisphosphate nucleotidase activity"/>
    <property type="evidence" value="ECO:0007669"/>
    <property type="project" value="InterPro"/>
</dbReference>
<keyword evidence="3" id="KW-0997">Cell inner membrane</keyword>
<evidence type="ECO:0000256" key="8">
    <source>
        <dbReference type="ARBA" id="ARBA00044544"/>
    </source>
</evidence>
<dbReference type="AlphaFoldDB" id="A0A3B0Z732"/>
<evidence type="ECO:0000256" key="2">
    <source>
        <dbReference type="ARBA" id="ARBA00022475"/>
    </source>
</evidence>
<evidence type="ECO:0000256" key="4">
    <source>
        <dbReference type="ARBA" id="ARBA00022723"/>
    </source>
</evidence>
<evidence type="ECO:0000256" key="6">
    <source>
        <dbReference type="ARBA" id="ARBA00022842"/>
    </source>
</evidence>
<dbReference type="Pfam" id="PF00459">
    <property type="entry name" value="Inositol_P"/>
    <property type="match status" value="1"/>
</dbReference>
<evidence type="ECO:0000256" key="7">
    <source>
        <dbReference type="ARBA" id="ARBA00023136"/>
    </source>
</evidence>
<keyword evidence="6" id="KW-0460">Magnesium</keyword>
<dbReference type="GO" id="GO:0000287">
    <property type="term" value="F:magnesium ion binding"/>
    <property type="evidence" value="ECO:0007669"/>
    <property type="project" value="InterPro"/>
</dbReference>
<dbReference type="PANTHER" id="PTHR43028">
    <property type="entry name" value="3'(2'),5'-BISPHOSPHATE NUCLEOTIDASE 1"/>
    <property type="match status" value="1"/>
</dbReference>
<dbReference type="GO" id="GO:0046854">
    <property type="term" value="P:phosphatidylinositol phosphate biosynthetic process"/>
    <property type="evidence" value="ECO:0007669"/>
    <property type="project" value="InterPro"/>
</dbReference>
<dbReference type="Gene3D" id="3.40.190.80">
    <property type="match status" value="1"/>
</dbReference>
<dbReference type="HAMAP" id="MF_02095">
    <property type="entry name" value="CysQ"/>
    <property type="match status" value="1"/>
</dbReference>
<organism evidence="9">
    <name type="scientific">hydrothermal vent metagenome</name>
    <dbReference type="NCBI Taxonomy" id="652676"/>
    <lineage>
        <taxon>unclassified sequences</taxon>
        <taxon>metagenomes</taxon>
        <taxon>ecological metagenomes</taxon>
    </lineage>
</organism>
<comment type="similarity">
    <text evidence="1">Belongs to the inositol monophosphatase superfamily. CysQ family.</text>
</comment>
<dbReference type="InterPro" id="IPR000760">
    <property type="entry name" value="Inositol_monophosphatase-like"/>
</dbReference>
<keyword evidence="7" id="KW-0472">Membrane</keyword>
<dbReference type="GO" id="GO:0050427">
    <property type="term" value="P:3'-phosphoadenosine 5'-phosphosulfate metabolic process"/>
    <property type="evidence" value="ECO:0007669"/>
    <property type="project" value="TreeGrafter"/>
</dbReference>
<dbReference type="PROSITE" id="PS00629">
    <property type="entry name" value="IMP_1"/>
    <property type="match status" value="1"/>
</dbReference>